<accession>E0I9T9</accession>
<proteinExistence type="predicted"/>
<dbReference type="InterPro" id="IPR045507">
    <property type="entry name" value="DUF6483"/>
</dbReference>
<evidence type="ECO:0000313" key="1">
    <source>
        <dbReference type="EMBL" id="EFM10516.1"/>
    </source>
</evidence>
<keyword evidence="2" id="KW-1185">Reference proteome</keyword>
<dbReference type="EMBL" id="AEDD01000006">
    <property type="protein sequence ID" value="EFM10516.1"/>
    <property type="molecule type" value="Genomic_DNA"/>
</dbReference>
<name>E0I9T9_9BACL</name>
<protein>
    <submittedName>
        <fullName evidence="1">Uncharacterized protein</fullName>
    </submittedName>
</protein>
<dbReference type="AlphaFoldDB" id="E0I9T9"/>
<dbReference type="STRING" id="717606.PaecuDRAFT_2426"/>
<dbReference type="Pfam" id="PF20092">
    <property type="entry name" value="DUF6483"/>
    <property type="match status" value="1"/>
</dbReference>
<gene>
    <name evidence="1" type="ORF">PaecuDRAFT_2426</name>
</gene>
<dbReference type="eggNOG" id="ENOG50333BQ">
    <property type="taxonomic scope" value="Bacteria"/>
</dbReference>
<dbReference type="OrthoDB" id="1905743at2"/>
<sequence length="237" mass="26218">MLQRDYMMRMIAGMTEALGQMMGLRRQQKHEEALSLSGDLLEKLLRIRPELARRLSAEDLIDMLGQRGTADPDDIRALGLLMGAEADTLDELGRGAEANVLRGKALHMHLAAEIEEQAHEHALAEELHASGGADRIIGEHTKQERADEAAPLLAKLAGVRLPARTGKLAAEAYERRGRYDKAEDLWYAMLEDGDARVEEAAAFYERLAQRSDEQLIAGGLPRDEVELGAAGLERMKE</sequence>
<organism evidence="1 2">
    <name type="scientific">Paenibacillus curdlanolyticus YK9</name>
    <dbReference type="NCBI Taxonomy" id="717606"/>
    <lineage>
        <taxon>Bacteria</taxon>
        <taxon>Bacillati</taxon>
        <taxon>Bacillota</taxon>
        <taxon>Bacilli</taxon>
        <taxon>Bacillales</taxon>
        <taxon>Paenibacillaceae</taxon>
        <taxon>Paenibacillus</taxon>
    </lineage>
</organism>
<dbReference type="RefSeq" id="WP_006038420.1">
    <property type="nucleotide sequence ID" value="NZ_AEDD01000006.1"/>
</dbReference>
<reference evidence="1 2" key="1">
    <citation type="submission" date="2010-07" db="EMBL/GenBank/DDBJ databases">
        <title>The draft genome of Paenibacillus curdlanolyticus YK9.</title>
        <authorList>
            <consortium name="US DOE Joint Genome Institute (JGI-PGF)"/>
            <person name="Lucas S."/>
            <person name="Copeland A."/>
            <person name="Lapidus A."/>
            <person name="Cheng J.-F."/>
            <person name="Bruce D."/>
            <person name="Goodwin L."/>
            <person name="Pitluck S."/>
            <person name="Land M.L."/>
            <person name="Hauser L."/>
            <person name="Chang Y.-J."/>
            <person name="Jeffries C."/>
            <person name="Anderson I.J."/>
            <person name="Johnson E."/>
            <person name="Loganathan U."/>
            <person name="Mulhopadhyay B."/>
            <person name="Kyrpides N."/>
            <person name="Woyke T.J."/>
        </authorList>
    </citation>
    <scope>NUCLEOTIDE SEQUENCE [LARGE SCALE GENOMIC DNA]</scope>
    <source>
        <strain evidence="1 2">YK9</strain>
    </source>
</reference>
<dbReference type="Proteomes" id="UP000005387">
    <property type="component" value="Unassembled WGS sequence"/>
</dbReference>
<evidence type="ECO:0000313" key="2">
    <source>
        <dbReference type="Proteomes" id="UP000005387"/>
    </source>
</evidence>